<dbReference type="PANTHER" id="PTHR38459:SF1">
    <property type="entry name" value="PROPHAGE BACTOPRENOL-LINKED GLUCOSE TRANSLOCASE HOMOLOG"/>
    <property type="match status" value="1"/>
</dbReference>
<feature type="transmembrane region" description="Helical" evidence="6">
    <location>
        <begin position="98"/>
        <end position="116"/>
    </location>
</feature>
<keyword evidence="4 6" id="KW-1133">Transmembrane helix</keyword>
<evidence type="ECO:0000313" key="8">
    <source>
        <dbReference type="EMBL" id="OLP59388.1"/>
    </source>
</evidence>
<dbReference type="AlphaFoldDB" id="A0A1Q9AVH3"/>
<evidence type="ECO:0000256" key="4">
    <source>
        <dbReference type="ARBA" id="ARBA00022989"/>
    </source>
</evidence>
<comment type="similarity">
    <text evidence="2">Belongs to the GtrA family.</text>
</comment>
<feature type="transmembrane region" description="Helical" evidence="6">
    <location>
        <begin position="72"/>
        <end position="92"/>
    </location>
</feature>
<name>A0A1Q9AVH3_9HYPH</name>
<comment type="caution">
    <text evidence="8">The sequence shown here is derived from an EMBL/GenBank/DDBJ whole genome shotgun (WGS) entry which is preliminary data.</text>
</comment>
<dbReference type="InterPro" id="IPR051401">
    <property type="entry name" value="GtrA_CellWall_Glycosyl"/>
</dbReference>
<dbReference type="EMBL" id="MKIP01000052">
    <property type="protein sequence ID" value="OLP59388.1"/>
    <property type="molecule type" value="Genomic_DNA"/>
</dbReference>
<dbReference type="InterPro" id="IPR007267">
    <property type="entry name" value="GtrA_DPMS_TM"/>
</dbReference>
<evidence type="ECO:0000256" key="6">
    <source>
        <dbReference type="SAM" id="Phobius"/>
    </source>
</evidence>
<dbReference type="GO" id="GO:0005886">
    <property type="term" value="C:plasma membrane"/>
    <property type="evidence" value="ECO:0007669"/>
    <property type="project" value="TreeGrafter"/>
</dbReference>
<proteinExistence type="inferred from homology"/>
<comment type="subcellular location">
    <subcellularLocation>
        <location evidence="1">Membrane</location>
        <topology evidence="1">Multi-pass membrane protein</topology>
    </subcellularLocation>
</comment>
<feature type="domain" description="GtrA/DPMS transmembrane" evidence="7">
    <location>
        <begin position="6"/>
        <end position="121"/>
    </location>
</feature>
<evidence type="ECO:0000256" key="3">
    <source>
        <dbReference type="ARBA" id="ARBA00022692"/>
    </source>
</evidence>
<sequence>MSRFVRFLAVGAVGFAVDAGVTLALIDIGANAYVARLVAIGLALICTYLINRVVTFEAEGRANAREGARYGSIGLMTSIINYLVYSGLLTGIPRLPPLLALAAGSAVATGLSYVGYSRLVFRRRP</sequence>
<accession>A0A1Q9AVH3</accession>
<keyword evidence="3 6" id="KW-0812">Transmembrane</keyword>
<evidence type="ECO:0000256" key="1">
    <source>
        <dbReference type="ARBA" id="ARBA00004141"/>
    </source>
</evidence>
<evidence type="ECO:0000256" key="5">
    <source>
        <dbReference type="ARBA" id="ARBA00023136"/>
    </source>
</evidence>
<dbReference type="Pfam" id="PF04138">
    <property type="entry name" value="GtrA_DPMS_TM"/>
    <property type="match status" value="1"/>
</dbReference>
<dbReference type="Proteomes" id="UP000186364">
    <property type="component" value="Unassembled WGS sequence"/>
</dbReference>
<reference evidence="8 9" key="1">
    <citation type="submission" date="2016-09" db="EMBL/GenBank/DDBJ databases">
        <title>Rhizobium sp. nov., a novel species isolated from the rice rhizosphere.</title>
        <authorList>
            <person name="Zhao J."/>
            <person name="Zhang X."/>
        </authorList>
    </citation>
    <scope>NUCLEOTIDE SEQUENCE [LARGE SCALE GENOMIC DNA]</scope>
    <source>
        <strain evidence="8 9">1.7048</strain>
    </source>
</reference>
<gene>
    <name evidence="8" type="ORF">BJF93_11715</name>
</gene>
<dbReference type="OrthoDB" id="7360864at2"/>
<keyword evidence="9" id="KW-1185">Reference proteome</keyword>
<feature type="transmembrane region" description="Helical" evidence="6">
    <location>
        <begin position="34"/>
        <end position="51"/>
    </location>
</feature>
<dbReference type="RefSeq" id="WP_075628220.1">
    <property type="nucleotide sequence ID" value="NZ_FOAM01000010.1"/>
</dbReference>
<dbReference type="PANTHER" id="PTHR38459">
    <property type="entry name" value="PROPHAGE BACTOPRENOL-LINKED GLUCOSE TRANSLOCASE HOMOLOG"/>
    <property type="match status" value="1"/>
</dbReference>
<keyword evidence="5 6" id="KW-0472">Membrane</keyword>
<dbReference type="GO" id="GO:0000271">
    <property type="term" value="P:polysaccharide biosynthetic process"/>
    <property type="evidence" value="ECO:0007669"/>
    <property type="project" value="InterPro"/>
</dbReference>
<evidence type="ECO:0000256" key="2">
    <source>
        <dbReference type="ARBA" id="ARBA00009399"/>
    </source>
</evidence>
<organism evidence="8 9">
    <name type="scientific">Xaviernesmea oryzae</name>
    <dbReference type="NCBI Taxonomy" id="464029"/>
    <lineage>
        <taxon>Bacteria</taxon>
        <taxon>Pseudomonadati</taxon>
        <taxon>Pseudomonadota</taxon>
        <taxon>Alphaproteobacteria</taxon>
        <taxon>Hyphomicrobiales</taxon>
        <taxon>Rhizobiaceae</taxon>
        <taxon>Rhizobium/Agrobacterium group</taxon>
        <taxon>Xaviernesmea</taxon>
    </lineage>
</organism>
<evidence type="ECO:0000259" key="7">
    <source>
        <dbReference type="Pfam" id="PF04138"/>
    </source>
</evidence>
<evidence type="ECO:0000313" key="9">
    <source>
        <dbReference type="Proteomes" id="UP000186364"/>
    </source>
</evidence>
<protein>
    <recommendedName>
        <fullName evidence="7">GtrA/DPMS transmembrane domain-containing protein</fullName>
    </recommendedName>
</protein>